<gene>
    <name evidence="2" type="ORF">DAPPUDRAFT_332591</name>
</gene>
<dbReference type="InParanoid" id="E9HQD2"/>
<sequence>MSGRDLLKDSLARHRARTKAEKRKNDALQKEQEVGRDRNVNQPDEVVTVSNQEVASEITPSNERSGVQDTIHSVALEQDIIEASILQFNKKKKEANQENFCSKCDMITHRKLVLHNREVCENGENLKFLRQNEFISEDGYITVEVSLPVQNAKALIRVLRNLVQET</sequence>
<dbReference type="Proteomes" id="UP000000305">
    <property type="component" value="Unassembled WGS sequence"/>
</dbReference>
<dbReference type="EMBL" id="GL732718">
    <property type="protein sequence ID" value="EFX66050.1"/>
    <property type="molecule type" value="Genomic_DNA"/>
</dbReference>
<dbReference type="KEGG" id="dpx:DAPPUDRAFT_332591"/>
<proteinExistence type="predicted"/>
<dbReference type="PhylomeDB" id="E9HQD2"/>
<feature type="compositionally biased region" description="Basic residues" evidence="1">
    <location>
        <begin position="13"/>
        <end position="22"/>
    </location>
</feature>
<evidence type="ECO:0000313" key="2">
    <source>
        <dbReference type="EMBL" id="EFX66050.1"/>
    </source>
</evidence>
<dbReference type="HOGENOM" id="CLU_1604391_0_0_1"/>
<evidence type="ECO:0000313" key="3">
    <source>
        <dbReference type="Proteomes" id="UP000000305"/>
    </source>
</evidence>
<organism evidence="2 3">
    <name type="scientific">Daphnia pulex</name>
    <name type="common">Water flea</name>
    <dbReference type="NCBI Taxonomy" id="6669"/>
    <lineage>
        <taxon>Eukaryota</taxon>
        <taxon>Metazoa</taxon>
        <taxon>Ecdysozoa</taxon>
        <taxon>Arthropoda</taxon>
        <taxon>Crustacea</taxon>
        <taxon>Branchiopoda</taxon>
        <taxon>Diplostraca</taxon>
        <taxon>Cladocera</taxon>
        <taxon>Anomopoda</taxon>
        <taxon>Daphniidae</taxon>
        <taxon>Daphnia</taxon>
    </lineage>
</organism>
<name>E9HQD2_DAPPU</name>
<feature type="region of interest" description="Disordered" evidence="1">
    <location>
        <begin position="1"/>
        <end position="44"/>
    </location>
</feature>
<protein>
    <submittedName>
        <fullName evidence="2">Uncharacterized protein</fullName>
    </submittedName>
</protein>
<feature type="compositionally biased region" description="Basic and acidic residues" evidence="1">
    <location>
        <begin position="23"/>
        <end position="39"/>
    </location>
</feature>
<dbReference type="AlphaFoldDB" id="E9HQD2"/>
<keyword evidence="3" id="KW-1185">Reference proteome</keyword>
<reference evidence="2 3" key="1">
    <citation type="journal article" date="2011" name="Science">
        <title>The ecoresponsive genome of Daphnia pulex.</title>
        <authorList>
            <person name="Colbourne J.K."/>
            <person name="Pfrender M.E."/>
            <person name="Gilbert D."/>
            <person name="Thomas W.K."/>
            <person name="Tucker A."/>
            <person name="Oakley T.H."/>
            <person name="Tokishita S."/>
            <person name="Aerts A."/>
            <person name="Arnold G.J."/>
            <person name="Basu M.K."/>
            <person name="Bauer D.J."/>
            <person name="Caceres C.E."/>
            <person name="Carmel L."/>
            <person name="Casola C."/>
            <person name="Choi J.H."/>
            <person name="Detter J.C."/>
            <person name="Dong Q."/>
            <person name="Dusheyko S."/>
            <person name="Eads B.D."/>
            <person name="Frohlich T."/>
            <person name="Geiler-Samerotte K.A."/>
            <person name="Gerlach D."/>
            <person name="Hatcher P."/>
            <person name="Jogdeo S."/>
            <person name="Krijgsveld J."/>
            <person name="Kriventseva E.V."/>
            <person name="Kultz D."/>
            <person name="Laforsch C."/>
            <person name="Lindquist E."/>
            <person name="Lopez J."/>
            <person name="Manak J.R."/>
            <person name="Muller J."/>
            <person name="Pangilinan J."/>
            <person name="Patwardhan R.P."/>
            <person name="Pitluck S."/>
            <person name="Pritham E.J."/>
            <person name="Rechtsteiner A."/>
            <person name="Rho M."/>
            <person name="Rogozin I.B."/>
            <person name="Sakarya O."/>
            <person name="Salamov A."/>
            <person name="Schaack S."/>
            <person name="Shapiro H."/>
            <person name="Shiga Y."/>
            <person name="Skalitzky C."/>
            <person name="Smith Z."/>
            <person name="Souvorov A."/>
            <person name="Sung W."/>
            <person name="Tang Z."/>
            <person name="Tsuchiya D."/>
            <person name="Tu H."/>
            <person name="Vos H."/>
            <person name="Wang M."/>
            <person name="Wolf Y.I."/>
            <person name="Yamagata H."/>
            <person name="Yamada T."/>
            <person name="Ye Y."/>
            <person name="Shaw J.R."/>
            <person name="Andrews J."/>
            <person name="Crease T.J."/>
            <person name="Tang H."/>
            <person name="Lucas S.M."/>
            <person name="Robertson H.M."/>
            <person name="Bork P."/>
            <person name="Koonin E.V."/>
            <person name="Zdobnov E.M."/>
            <person name="Grigoriev I.V."/>
            <person name="Lynch M."/>
            <person name="Boore J.L."/>
        </authorList>
    </citation>
    <scope>NUCLEOTIDE SEQUENCE [LARGE SCALE GENOMIC DNA]</scope>
</reference>
<evidence type="ECO:0000256" key="1">
    <source>
        <dbReference type="SAM" id="MobiDB-lite"/>
    </source>
</evidence>
<dbReference type="OrthoDB" id="8941469at2759"/>
<feature type="compositionally biased region" description="Basic and acidic residues" evidence="1">
    <location>
        <begin position="1"/>
        <end position="12"/>
    </location>
</feature>
<accession>E9HQD2</accession>